<dbReference type="EMBL" id="BMCB01000006">
    <property type="protein sequence ID" value="GGA90164.1"/>
    <property type="molecule type" value="Genomic_DNA"/>
</dbReference>
<dbReference type="KEGG" id="smus:C7J88_04330"/>
<name>A0A240C6L4_9STAP</name>
<dbReference type="Proteomes" id="UP000652995">
    <property type="component" value="Unassembled WGS sequence"/>
</dbReference>
<accession>A0A240C6L4</accession>
<evidence type="ECO:0000313" key="1">
    <source>
        <dbReference type="EMBL" id="GGA90164.1"/>
    </source>
</evidence>
<sequence>MPYISLLNYWKNHDIEGVTNMVDDQVAAYYINEIGEPVALSKSHLIDMLHKRMKQVESNKNLQWNFEVIHRAHIYDKQTVIFYTYSQESSDYHETNKTMIAITFSARKANDPSPIKSIYITPNVKDFHN</sequence>
<evidence type="ECO:0000313" key="4">
    <source>
        <dbReference type="Proteomes" id="UP000652995"/>
    </source>
</evidence>
<dbReference type="AlphaFoldDB" id="A0A240C6L4"/>
<gene>
    <name evidence="1" type="ORF">GCM10007183_13000</name>
    <name evidence="2" type="ORF">SAMEA4412661_01532</name>
</gene>
<dbReference type="OrthoDB" id="2418158at2"/>
<reference evidence="1" key="1">
    <citation type="journal article" date="2014" name="Int. J. Syst. Evol. Microbiol.">
        <title>Complete genome of a new Firmicutes species belonging to the dominant human colonic microbiota ('Ruminococcus bicirculans') reveals two chromosomes and a selective capacity to utilize plant glucans.</title>
        <authorList>
            <consortium name="NISC Comparative Sequencing Program"/>
            <person name="Wegmann U."/>
            <person name="Louis P."/>
            <person name="Goesmann A."/>
            <person name="Henrissat B."/>
            <person name="Duncan S.H."/>
            <person name="Flint H.J."/>
        </authorList>
    </citation>
    <scope>NUCLEOTIDE SEQUENCE</scope>
    <source>
        <strain evidence="1">CCM 4175</strain>
    </source>
</reference>
<dbReference type="EMBL" id="LT906464">
    <property type="protein sequence ID" value="SNW03252.1"/>
    <property type="molecule type" value="Genomic_DNA"/>
</dbReference>
<organism evidence="2 3">
    <name type="scientific">Staphylococcus muscae</name>
    <dbReference type="NCBI Taxonomy" id="1294"/>
    <lineage>
        <taxon>Bacteria</taxon>
        <taxon>Bacillati</taxon>
        <taxon>Bacillota</taxon>
        <taxon>Bacilli</taxon>
        <taxon>Bacillales</taxon>
        <taxon>Staphylococcaceae</taxon>
        <taxon>Staphylococcus</taxon>
    </lineage>
</organism>
<proteinExistence type="predicted"/>
<reference evidence="1" key="4">
    <citation type="submission" date="2024-05" db="EMBL/GenBank/DDBJ databases">
        <authorList>
            <person name="Sun Q."/>
            <person name="Sedlacek I."/>
        </authorList>
    </citation>
    <scope>NUCLEOTIDE SEQUENCE</scope>
    <source>
        <strain evidence="1">CCM 4175</strain>
    </source>
</reference>
<reference evidence="4" key="3">
    <citation type="journal article" date="2019" name="Int. J. Syst. Evol. Microbiol.">
        <title>The Global Catalogue of Microorganisms (GCM) 10K type strain sequencing project: providing services to taxonomists for standard genome sequencing and annotation.</title>
        <authorList>
            <consortium name="The Broad Institute Genomics Platform"/>
            <consortium name="The Broad Institute Genome Sequencing Center for Infectious Disease"/>
            <person name="Wu L."/>
            <person name="Ma J."/>
        </authorList>
    </citation>
    <scope>NUCLEOTIDE SEQUENCE [LARGE SCALE GENOMIC DNA]</scope>
    <source>
        <strain evidence="4">CCM 4175</strain>
    </source>
</reference>
<dbReference type="Proteomes" id="UP000243706">
    <property type="component" value="Chromosome 1"/>
</dbReference>
<evidence type="ECO:0000313" key="3">
    <source>
        <dbReference type="Proteomes" id="UP000243706"/>
    </source>
</evidence>
<protein>
    <submittedName>
        <fullName evidence="2">Uncharacterized protein</fullName>
    </submittedName>
</protein>
<evidence type="ECO:0000313" key="2">
    <source>
        <dbReference type="EMBL" id="SNW03252.1"/>
    </source>
</evidence>
<dbReference type="RefSeq" id="WP_095117428.1">
    <property type="nucleotide sequence ID" value="NZ_BMCB01000006.1"/>
</dbReference>
<keyword evidence="4" id="KW-1185">Reference proteome</keyword>
<reference evidence="2 3" key="2">
    <citation type="submission" date="2017-06" db="EMBL/GenBank/DDBJ databases">
        <authorList>
            <consortium name="Pathogen Informatics"/>
        </authorList>
    </citation>
    <scope>NUCLEOTIDE SEQUENCE [LARGE SCALE GENOMIC DNA]</scope>
    <source>
        <strain evidence="2 3">NCTC13833</strain>
    </source>
</reference>